<organism evidence="1 2">
    <name type="scientific">Candidatus Taylorbacteria bacterium RIFCSPLOWO2_02_FULL_46_40</name>
    <dbReference type="NCBI Taxonomy" id="1802329"/>
    <lineage>
        <taxon>Bacteria</taxon>
        <taxon>Candidatus Tayloriibacteriota</taxon>
    </lineage>
</organism>
<sequence>MVRGRFDEAGRTFASVYSQGGVLNYRFDIVLPKEIQPGKTFVVHRNYDQFLAVHKDGGVVLLLVEDLEKKCEPSEKPDCKIDLPVAT</sequence>
<reference evidence="1 2" key="1">
    <citation type="journal article" date="2016" name="Nat. Commun.">
        <title>Thousands of microbial genomes shed light on interconnected biogeochemical processes in an aquifer system.</title>
        <authorList>
            <person name="Anantharaman K."/>
            <person name="Brown C.T."/>
            <person name="Hug L.A."/>
            <person name="Sharon I."/>
            <person name="Castelle C.J."/>
            <person name="Probst A.J."/>
            <person name="Thomas B.C."/>
            <person name="Singh A."/>
            <person name="Wilkins M.J."/>
            <person name="Karaoz U."/>
            <person name="Brodie E.L."/>
            <person name="Williams K.H."/>
            <person name="Hubbard S.S."/>
            <person name="Banfield J.F."/>
        </authorList>
    </citation>
    <scope>NUCLEOTIDE SEQUENCE [LARGE SCALE GENOMIC DNA]</scope>
</reference>
<evidence type="ECO:0000313" key="1">
    <source>
        <dbReference type="EMBL" id="OHA41303.1"/>
    </source>
</evidence>
<evidence type="ECO:0000313" key="2">
    <source>
        <dbReference type="Proteomes" id="UP000176429"/>
    </source>
</evidence>
<proteinExistence type="predicted"/>
<accession>A0A1G2NZ49</accession>
<dbReference type="Proteomes" id="UP000176429">
    <property type="component" value="Unassembled WGS sequence"/>
</dbReference>
<dbReference type="AlphaFoldDB" id="A0A1G2NZ49"/>
<protein>
    <submittedName>
        <fullName evidence="1">Uncharacterized protein</fullName>
    </submittedName>
</protein>
<gene>
    <name evidence="1" type="ORF">A3H68_01605</name>
</gene>
<dbReference type="EMBL" id="MHSH01000031">
    <property type="protein sequence ID" value="OHA41303.1"/>
    <property type="molecule type" value="Genomic_DNA"/>
</dbReference>
<name>A0A1G2NZ49_9BACT</name>
<comment type="caution">
    <text evidence="1">The sequence shown here is derived from an EMBL/GenBank/DDBJ whole genome shotgun (WGS) entry which is preliminary data.</text>
</comment>